<keyword evidence="3" id="KW-1185">Reference proteome</keyword>
<sequence>MSLSELQARARFVQSSAASVGVHFDEDRWLSRVRRSLEREAAEALGAAAKVFDVPRVLRATRPEAYLPQHFALGPYHCNRPELRDMERYKLAAAKRAEKLFAEGRKFDDLVQRLLQAEDKMRRHTTVAADLLNDDETADRRFLELSDQTLAWMMAIDTCFLLDFLEGYHRDEVTDMVSSATNWINATVRDAMMLENQLPLFLFSQALALRHPTEQAAAGALHAVLDRFIKEVSPIKTTAELVVADVARHAHMLELLYHFLVPDAAVFDGDGDREPPPMVPEEFTIDMLDPSQQLPDYDKVKQACVQVSSLDVAPVRFLRKNLISRPMSVASSLPGKIMRKVPLLSAVAPLVTKLMASTDVEARLKGVNLGGIINSPLAQEIMIPSVATLARWGVRFVPAPEGIAGIRFDAAAATLSLPIITLDGNTEVVLRNLVAYEAVAVRGPLVLARYTELMNGIVDTPRDVKILRQSGVVVNHLKSDREAADMWNAMCRATRLSRVPRLDAAIREVKAHRGRRAAARAQKLLKRYVFRSWRILTLLAAVVLLLMTALQTFCSVYPCKSWFGSVFKLPVPAGGDGR</sequence>
<name>A0A3L6RNI5_PANMI</name>
<comment type="caution">
    <text evidence="2">The sequence shown here is derived from an EMBL/GenBank/DDBJ whole genome shotgun (WGS) entry which is preliminary data.</text>
</comment>
<dbReference type="Proteomes" id="UP000275267">
    <property type="component" value="Unassembled WGS sequence"/>
</dbReference>
<proteinExistence type="predicted"/>
<dbReference type="AlphaFoldDB" id="A0A3L6RNI5"/>
<organism evidence="2 3">
    <name type="scientific">Panicum miliaceum</name>
    <name type="common">Proso millet</name>
    <name type="synonym">Broomcorn millet</name>
    <dbReference type="NCBI Taxonomy" id="4540"/>
    <lineage>
        <taxon>Eukaryota</taxon>
        <taxon>Viridiplantae</taxon>
        <taxon>Streptophyta</taxon>
        <taxon>Embryophyta</taxon>
        <taxon>Tracheophyta</taxon>
        <taxon>Spermatophyta</taxon>
        <taxon>Magnoliopsida</taxon>
        <taxon>Liliopsida</taxon>
        <taxon>Poales</taxon>
        <taxon>Poaceae</taxon>
        <taxon>PACMAD clade</taxon>
        <taxon>Panicoideae</taxon>
        <taxon>Panicodae</taxon>
        <taxon>Paniceae</taxon>
        <taxon>Panicinae</taxon>
        <taxon>Panicum</taxon>
        <taxon>Panicum sect. Panicum</taxon>
    </lineage>
</organism>
<dbReference type="EMBL" id="PQIB02000008">
    <property type="protein sequence ID" value="RLN05345.1"/>
    <property type="molecule type" value="Genomic_DNA"/>
</dbReference>
<dbReference type="PANTHER" id="PTHR31549:SF277">
    <property type="entry name" value="OS08G0167400 PROTEIN"/>
    <property type="match status" value="1"/>
</dbReference>
<dbReference type="PANTHER" id="PTHR31549">
    <property type="entry name" value="PROTEIN, PUTATIVE (DUF247)-RELATED-RELATED"/>
    <property type="match status" value="1"/>
</dbReference>
<feature type="transmembrane region" description="Helical" evidence="1">
    <location>
        <begin position="533"/>
        <end position="553"/>
    </location>
</feature>
<dbReference type="STRING" id="4540.A0A3L6RNI5"/>
<evidence type="ECO:0000256" key="1">
    <source>
        <dbReference type="SAM" id="Phobius"/>
    </source>
</evidence>
<dbReference type="Pfam" id="PF03140">
    <property type="entry name" value="DUF247"/>
    <property type="match status" value="1"/>
</dbReference>
<protein>
    <submittedName>
        <fullName evidence="2">UPF0481 protein</fullName>
    </submittedName>
</protein>
<dbReference type="InterPro" id="IPR004158">
    <property type="entry name" value="DUF247_pln"/>
</dbReference>
<accession>A0A3L6RNI5</accession>
<evidence type="ECO:0000313" key="3">
    <source>
        <dbReference type="Proteomes" id="UP000275267"/>
    </source>
</evidence>
<gene>
    <name evidence="2" type="ORF">C2845_PM13G04210</name>
</gene>
<keyword evidence="1" id="KW-1133">Transmembrane helix</keyword>
<evidence type="ECO:0000313" key="2">
    <source>
        <dbReference type="EMBL" id="RLN05345.1"/>
    </source>
</evidence>
<keyword evidence="1" id="KW-0812">Transmembrane</keyword>
<keyword evidence="1" id="KW-0472">Membrane</keyword>
<dbReference type="OrthoDB" id="2356035at2759"/>
<reference evidence="3" key="1">
    <citation type="journal article" date="2019" name="Nat. Commun.">
        <title>The genome of broomcorn millet.</title>
        <authorList>
            <person name="Zou C."/>
            <person name="Miki D."/>
            <person name="Li D."/>
            <person name="Tang Q."/>
            <person name="Xiao L."/>
            <person name="Rajput S."/>
            <person name="Deng P."/>
            <person name="Jia W."/>
            <person name="Huang R."/>
            <person name="Zhang M."/>
            <person name="Sun Y."/>
            <person name="Hu J."/>
            <person name="Fu X."/>
            <person name="Schnable P.S."/>
            <person name="Li F."/>
            <person name="Zhang H."/>
            <person name="Feng B."/>
            <person name="Zhu X."/>
            <person name="Liu R."/>
            <person name="Schnable J.C."/>
            <person name="Zhu J.-K."/>
            <person name="Zhang H."/>
        </authorList>
    </citation>
    <scope>NUCLEOTIDE SEQUENCE [LARGE SCALE GENOMIC DNA]</scope>
</reference>